<evidence type="ECO:0000256" key="1">
    <source>
        <dbReference type="SAM" id="MobiDB-lite"/>
    </source>
</evidence>
<organism evidence="2 3">
    <name type="scientific">Kiloniella litopenaei</name>
    <dbReference type="NCBI Taxonomy" id="1549748"/>
    <lineage>
        <taxon>Bacteria</taxon>
        <taxon>Pseudomonadati</taxon>
        <taxon>Pseudomonadota</taxon>
        <taxon>Alphaproteobacteria</taxon>
        <taxon>Rhodospirillales</taxon>
        <taxon>Kiloniellaceae</taxon>
        <taxon>Kiloniella</taxon>
    </lineage>
</organism>
<evidence type="ECO:0000313" key="2">
    <source>
        <dbReference type="EMBL" id="KKJ76444.1"/>
    </source>
</evidence>
<name>A0A0M2R7P5_9PROT</name>
<dbReference type="RefSeq" id="WP_046508052.1">
    <property type="nucleotide sequence ID" value="NZ_LANI01000019.1"/>
</dbReference>
<dbReference type="AlphaFoldDB" id="A0A0M2R7P5"/>
<proteinExistence type="predicted"/>
<dbReference type="STRING" id="1549748.WH95_13285"/>
<feature type="compositionally biased region" description="Polar residues" evidence="1">
    <location>
        <begin position="30"/>
        <end position="39"/>
    </location>
</feature>
<reference evidence="2 3" key="1">
    <citation type="submission" date="2015-03" db="EMBL/GenBank/DDBJ databases">
        <title>Genome sequence of Kiloniella sp. P1-1, isolated from the gut microflora of Pacific white shrimp, Penaeus vannamei.</title>
        <authorList>
            <person name="Shao Z."/>
            <person name="Wang L."/>
            <person name="Li X."/>
        </authorList>
    </citation>
    <scope>NUCLEOTIDE SEQUENCE [LARGE SCALE GENOMIC DNA]</scope>
    <source>
        <strain evidence="2 3">P1-1</strain>
    </source>
</reference>
<sequence>MHINLFHPINRASADLRVQPKHSPHDHQRPGQTTSTHQPEPQDKVTLSREAIKALKIDYRAQANTPSPKDNDNKINSLERWVEKAVTKTETNNGRIPFGMEWKLEYLNSRITKALDTDIGPNGHILNLTEQQQEKLSRIKNIIRGLLSPPSNDEDVAKTRILVGESS</sequence>
<dbReference type="EMBL" id="LANI01000019">
    <property type="protein sequence ID" value="KKJ76444.1"/>
    <property type="molecule type" value="Genomic_DNA"/>
</dbReference>
<dbReference type="Proteomes" id="UP000034491">
    <property type="component" value="Unassembled WGS sequence"/>
</dbReference>
<feature type="region of interest" description="Disordered" evidence="1">
    <location>
        <begin position="1"/>
        <end position="45"/>
    </location>
</feature>
<evidence type="ECO:0000313" key="3">
    <source>
        <dbReference type="Proteomes" id="UP000034491"/>
    </source>
</evidence>
<protein>
    <submittedName>
        <fullName evidence="2">Uncharacterized protein</fullName>
    </submittedName>
</protein>
<dbReference type="OrthoDB" id="8479050at2"/>
<accession>A0A0M2R7P5</accession>
<comment type="caution">
    <text evidence="2">The sequence shown here is derived from an EMBL/GenBank/DDBJ whole genome shotgun (WGS) entry which is preliminary data.</text>
</comment>
<keyword evidence="3" id="KW-1185">Reference proteome</keyword>
<gene>
    <name evidence="2" type="ORF">WH95_13285</name>
</gene>